<gene>
    <name evidence="1" type="ORF">CROQUDRAFT_721107</name>
</gene>
<dbReference type="Proteomes" id="UP000886653">
    <property type="component" value="Unassembled WGS sequence"/>
</dbReference>
<evidence type="ECO:0000313" key="1">
    <source>
        <dbReference type="EMBL" id="KAG0149429.1"/>
    </source>
</evidence>
<dbReference type="InterPro" id="IPR008949">
    <property type="entry name" value="Isoprenoid_synthase_dom_sf"/>
</dbReference>
<organism evidence="1 2">
    <name type="scientific">Cronartium quercuum f. sp. fusiforme G11</name>
    <dbReference type="NCBI Taxonomy" id="708437"/>
    <lineage>
        <taxon>Eukaryota</taxon>
        <taxon>Fungi</taxon>
        <taxon>Dikarya</taxon>
        <taxon>Basidiomycota</taxon>
        <taxon>Pucciniomycotina</taxon>
        <taxon>Pucciniomycetes</taxon>
        <taxon>Pucciniales</taxon>
        <taxon>Coleosporiaceae</taxon>
        <taxon>Cronartium</taxon>
    </lineage>
</organism>
<sequence>MASRASIVTPTRLLRIHLHRFLSSDRCWQPFQAQRQVSTTPSSPLDHCLQILRNSDHASVLQIPFYPPNARSAFVAIKALNAELNAIPGSISSGKTMIGQMRYQWWRDAIDTCYRPEPPKVPTNHPVITALRIAIEQHKLTKYHFSRLIDARQANYLNPRFASVEKLISHSQATNFSMLALLLQCLGNSPTTLPLTTIDHALHHLSNAITLATLLHAFPSHYRSRGTSVVPPELMSCSEEDLFRLAAAASRQTKPEGQVLERVQQTVIRIATLAWSEFSACRDALRGTEHEFEKYESLERDGRLDQAPVEAAIRPVFLAATPARTYLGRLEAVHFDTFHPSLQKRDWKLPFQIWYDSAFGKV</sequence>
<keyword evidence="2" id="KW-1185">Reference proteome</keyword>
<dbReference type="Gene3D" id="1.10.600.10">
    <property type="entry name" value="Farnesyl Diphosphate Synthase"/>
    <property type="match status" value="1"/>
</dbReference>
<dbReference type="EMBL" id="MU167228">
    <property type="protein sequence ID" value="KAG0149429.1"/>
    <property type="molecule type" value="Genomic_DNA"/>
</dbReference>
<protein>
    <recommendedName>
        <fullName evidence="3">Phytoene synthase</fullName>
    </recommendedName>
</protein>
<dbReference type="AlphaFoldDB" id="A0A9P6NP07"/>
<evidence type="ECO:0000313" key="2">
    <source>
        <dbReference type="Proteomes" id="UP000886653"/>
    </source>
</evidence>
<accession>A0A9P6NP07</accession>
<evidence type="ECO:0008006" key="3">
    <source>
        <dbReference type="Google" id="ProtNLM"/>
    </source>
</evidence>
<dbReference type="InterPro" id="IPR002060">
    <property type="entry name" value="Squ/phyt_synthse"/>
</dbReference>
<dbReference type="OrthoDB" id="270318at2759"/>
<comment type="caution">
    <text evidence="1">The sequence shown here is derived from an EMBL/GenBank/DDBJ whole genome shotgun (WGS) entry which is preliminary data.</text>
</comment>
<dbReference type="Pfam" id="PF00494">
    <property type="entry name" value="SQS_PSY"/>
    <property type="match status" value="1"/>
</dbReference>
<dbReference type="SUPFAM" id="SSF48576">
    <property type="entry name" value="Terpenoid synthases"/>
    <property type="match status" value="1"/>
</dbReference>
<name>A0A9P6NP07_9BASI</name>
<reference evidence="1" key="1">
    <citation type="submission" date="2013-11" db="EMBL/GenBank/DDBJ databases">
        <title>Genome sequence of the fusiform rust pathogen reveals effectors for host alternation and coevolution with pine.</title>
        <authorList>
            <consortium name="DOE Joint Genome Institute"/>
            <person name="Smith K."/>
            <person name="Pendleton A."/>
            <person name="Kubisiak T."/>
            <person name="Anderson C."/>
            <person name="Salamov A."/>
            <person name="Aerts A."/>
            <person name="Riley R."/>
            <person name="Clum A."/>
            <person name="Lindquist E."/>
            <person name="Ence D."/>
            <person name="Campbell M."/>
            <person name="Kronenberg Z."/>
            <person name="Feau N."/>
            <person name="Dhillon B."/>
            <person name="Hamelin R."/>
            <person name="Burleigh J."/>
            <person name="Smith J."/>
            <person name="Yandell M."/>
            <person name="Nelson C."/>
            <person name="Grigoriev I."/>
            <person name="Davis J."/>
        </authorList>
    </citation>
    <scope>NUCLEOTIDE SEQUENCE</scope>
    <source>
        <strain evidence="1">G11</strain>
    </source>
</reference>
<proteinExistence type="predicted"/>